<name>A0A318SKF1_9BURK</name>
<dbReference type="OrthoDB" id="8906158at2"/>
<protein>
    <submittedName>
        <fullName evidence="1">Uncharacterized protein DUF2523</fullName>
    </submittedName>
</protein>
<dbReference type="Pfam" id="PF10734">
    <property type="entry name" value="DUF2523"/>
    <property type="match status" value="1"/>
</dbReference>
<keyword evidence="2" id="KW-1185">Reference proteome</keyword>
<evidence type="ECO:0000313" key="2">
    <source>
        <dbReference type="Proteomes" id="UP000247540"/>
    </source>
</evidence>
<comment type="caution">
    <text evidence="1">The sequence shown here is derived from an EMBL/GenBank/DDBJ whole genome shotgun (WGS) entry which is preliminary data.</text>
</comment>
<proteinExistence type="predicted"/>
<dbReference type="RefSeq" id="WP_110464328.1">
    <property type="nucleotide sequence ID" value="NZ_JAMOFZ010000001.1"/>
</dbReference>
<reference evidence="1 2" key="1">
    <citation type="submission" date="2018-06" db="EMBL/GenBank/DDBJ databases">
        <title>Genomic Encyclopedia of Type Strains, Phase III (KMG-III): the genomes of soil and plant-associated and newly described type strains.</title>
        <authorList>
            <person name="Whitman W."/>
        </authorList>
    </citation>
    <scope>NUCLEOTIDE SEQUENCE [LARGE SCALE GENOMIC DNA]</scope>
    <source>
        <strain evidence="1 2">CECT 7646</strain>
    </source>
</reference>
<dbReference type="AlphaFoldDB" id="A0A318SKF1"/>
<gene>
    <name evidence="1" type="ORF">DFQ15_10277</name>
</gene>
<dbReference type="Proteomes" id="UP000247540">
    <property type="component" value="Unassembled WGS sequence"/>
</dbReference>
<dbReference type="InterPro" id="IPR019670">
    <property type="entry name" value="DUF2523"/>
</dbReference>
<sequence>MPWIASVILSGLLQLMGSLVGRALIALGFGFVEYQGISLLVDHVKDFATSAMGNMAGSGLIEWAGFFRLDVHVQLVISAVGVKMVMSALGGSKVRRLVQKG</sequence>
<accession>A0A318SKF1</accession>
<organism evidence="1 2">
    <name type="scientific">Xylophilus ampelinus</name>
    <dbReference type="NCBI Taxonomy" id="54067"/>
    <lineage>
        <taxon>Bacteria</taxon>
        <taxon>Pseudomonadati</taxon>
        <taxon>Pseudomonadota</taxon>
        <taxon>Betaproteobacteria</taxon>
        <taxon>Burkholderiales</taxon>
        <taxon>Xylophilus</taxon>
    </lineage>
</organism>
<dbReference type="EMBL" id="QJTC01000002">
    <property type="protein sequence ID" value="PYE79346.1"/>
    <property type="molecule type" value="Genomic_DNA"/>
</dbReference>
<evidence type="ECO:0000313" key="1">
    <source>
        <dbReference type="EMBL" id="PYE79346.1"/>
    </source>
</evidence>